<comment type="caution">
    <text evidence="2">The sequence shown here is derived from an EMBL/GenBank/DDBJ whole genome shotgun (WGS) entry which is preliminary data.</text>
</comment>
<dbReference type="AlphaFoldDB" id="A0A2P7AQD3"/>
<feature type="transmembrane region" description="Helical" evidence="1">
    <location>
        <begin position="192"/>
        <end position="212"/>
    </location>
</feature>
<keyword evidence="1" id="KW-0472">Membrane</keyword>
<reference evidence="3" key="1">
    <citation type="submission" date="2017-11" db="EMBL/GenBank/DDBJ databases">
        <authorList>
            <person name="Kuznetsova I."/>
            <person name="Sazanova A."/>
            <person name="Chirak E."/>
            <person name="Safronova V."/>
            <person name="Willems A."/>
        </authorList>
    </citation>
    <scope>NUCLEOTIDE SEQUENCE [LARGE SCALE GENOMIC DNA]</scope>
    <source>
        <strain evidence="3">CCBAU 03422</strain>
    </source>
</reference>
<dbReference type="RefSeq" id="WP_106667618.1">
    <property type="nucleotide sequence ID" value="NZ_PGGM01000022.1"/>
</dbReference>
<evidence type="ECO:0000313" key="3">
    <source>
        <dbReference type="Proteomes" id="UP000241764"/>
    </source>
</evidence>
<gene>
    <name evidence="2" type="ORF">CU103_29615</name>
</gene>
<feature type="transmembrane region" description="Helical" evidence="1">
    <location>
        <begin position="12"/>
        <end position="32"/>
    </location>
</feature>
<dbReference type="EMBL" id="PGGM01000022">
    <property type="protein sequence ID" value="PSH56428.1"/>
    <property type="molecule type" value="Genomic_DNA"/>
</dbReference>
<accession>A0A2P7AQD3</accession>
<keyword evidence="1" id="KW-0812">Transmembrane</keyword>
<dbReference type="Proteomes" id="UP000241764">
    <property type="component" value="Unassembled WGS sequence"/>
</dbReference>
<name>A0A2P7AQD3_9HYPH</name>
<dbReference type="OrthoDB" id="5402524at2"/>
<feature type="transmembrane region" description="Helical" evidence="1">
    <location>
        <begin position="104"/>
        <end position="124"/>
    </location>
</feature>
<feature type="transmembrane region" description="Helical" evidence="1">
    <location>
        <begin position="69"/>
        <end position="92"/>
    </location>
</feature>
<evidence type="ECO:0008006" key="4">
    <source>
        <dbReference type="Google" id="ProtNLM"/>
    </source>
</evidence>
<keyword evidence="3" id="KW-1185">Reference proteome</keyword>
<proteinExistence type="predicted"/>
<feature type="transmembrane region" description="Helical" evidence="1">
    <location>
        <begin position="38"/>
        <end position="62"/>
    </location>
</feature>
<evidence type="ECO:0000256" key="1">
    <source>
        <dbReference type="SAM" id="Phobius"/>
    </source>
</evidence>
<protein>
    <recommendedName>
        <fullName evidence="4">DUF1345 domain-containing protein</fullName>
    </recommendedName>
</protein>
<organism evidence="2 3">
    <name type="scientific">Phyllobacterium sophorae</name>
    <dbReference type="NCBI Taxonomy" id="1520277"/>
    <lineage>
        <taxon>Bacteria</taxon>
        <taxon>Pseudomonadati</taxon>
        <taxon>Pseudomonadota</taxon>
        <taxon>Alphaproteobacteria</taxon>
        <taxon>Hyphomicrobiales</taxon>
        <taxon>Phyllobacteriaceae</taxon>
        <taxon>Phyllobacterium</taxon>
    </lineage>
</organism>
<keyword evidence="1" id="KW-1133">Transmembrane helix</keyword>
<evidence type="ECO:0000313" key="2">
    <source>
        <dbReference type="EMBL" id="PSH56428.1"/>
    </source>
</evidence>
<sequence>MSEHPVRDEPRWAPALAILAVLGLLAVLPHHVRLMPAWVSYIVALVVIVPMIVVTLTASSLWTRIEQTVIMLLGAAYIANTAAELADMIGIITLHPPETRAVSLLSSSLAIWVTNVLTFSLLYWQIDRGGPFSRARGTTIKPDWLFPQAAAPEVTLPDWQPLFLDYLFLGYNTATAFSPTDVLPLTRRAKMLMMLESTISLLTLVIVAARAVNVLP</sequence>